<dbReference type="InterPro" id="IPR013154">
    <property type="entry name" value="ADH-like_N"/>
</dbReference>
<dbReference type="GO" id="GO:0008270">
    <property type="term" value="F:zinc ion binding"/>
    <property type="evidence" value="ECO:0007669"/>
    <property type="project" value="InterPro"/>
</dbReference>
<evidence type="ECO:0000313" key="10">
    <source>
        <dbReference type="Proteomes" id="UP000276349"/>
    </source>
</evidence>
<dbReference type="InterPro" id="IPR036291">
    <property type="entry name" value="NAD(P)-bd_dom_sf"/>
</dbReference>
<dbReference type="InterPro" id="IPR002328">
    <property type="entry name" value="ADH_Zn_CS"/>
</dbReference>
<dbReference type="EMBL" id="RXNR01000053">
    <property type="protein sequence ID" value="RTQ90171.1"/>
    <property type="molecule type" value="Genomic_DNA"/>
</dbReference>
<keyword evidence="3 7" id="KW-0479">Metal-binding</keyword>
<dbReference type="InterPro" id="IPR013149">
    <property type="entry name" value="ADH-like_C"/>
</dbReference>
<dbReference type="GO" id="GO:0000721">
    <property type="term" value="F:(R,R)-butanediol dehydrogenase activity"/>
    <property type="evidence" value="ECO:0007669"/>
    <property type="project" value="TreeGrafter"/>
</dbReference>
<dbReference type="PROSITE" id="PS00059">
    <property type="entry name" value="ADH_ZINC"/>
    <property type="match status" value="1"/>
</dbReference>
<evidence type="ECO:0000259" key="8">
    <source>
        <dbReference type="SMART" id="SM00829"/>
    </source>
</evidence>
<evidence type="ECO:0000313" key="9">
    <source>
        <dbReference type="EMBL" id="RTQ90171.1"/>
    </source>
</evidence>
<proteinExistence type="inferred from homology"/>
<accession>A0A431UKA7</accession>
<dbReference type="Pfam" id="PF00107">
    <property type="entry name" value="ADH_zinc_N"/>
    <property type="match status" value="1"/>
</dbReference>
<keyword evidence="4 7" id="KW-0862">Zinc</keyword>
<evidence type="ECO:0000256" key="3">
    <source>
        <dbReference type="ARBA" id="ARBA00022723"/>
    </source>
</evidence>
<evidence type="ECO:0000256" key="5">
    <source>
        <dbReference type="ARBA" id="ARBA00023002"/>
    </source>
</evidence>
<keyword evidence="10" id="KW-1185">Reference proteome</keyword>
<protein>
    <submittedName>
        <fullName evidence="9">2,3-butanediol dehydrogenase</fullName>
    </submittedName>
</protein>
<dbReference type="SUPFAM" id="SSF50129">
    <property type="entry name" value="GroES-like"/>
    <property type="match status" value="1"/>
</dbReference>
<organism evidence="9 10">
    <name type="scientific">Lysinibacillus telephonicus</name>
    <dbReference type="NCBI Taxonomy" id="1714840"/>
    <lineage>
        <taxon>Bacteria</taxon>
        <taxon>Bacillati</taxon>
        <taxon>Bacillota</taxon>
        <taxon>Bacilli</taxon>
        <taxon>Bacillales</taxon>
        <taxon>Bacillaceae</taxon>
        <taxon>Lysinibacillus</taxon>
    </lineage>
</organism>
<dbReference type="AlphaFoldDB" id="A0A431UKA7"/>
<sequence>MKAAVWHNIKDVRVEQVQEPEVLPGQVKLKVEWAGICGSDLHAYSHGLSLEAHPISGQKPPLTLGHEFSGTIVEVAKDVTGHVVGERVAIEPLIYCGECYACKRGYYNQCSKVGFVGLNRDGGFAEYVIVDEKMVHVLPDHVSFEEGALVEPTAVSFYAVRESKLKPGDSVAIFGAGPIGLLTLLSVKAAGATQIIVIDLSEERLEKAKELGATTIINGMRDDIVETIQQLTNGGVSVAYECAGAQPTMTSAVASVKQGGQVMAIAVFAKPIAIDMGQLMFKAADITSTLAYRHVFPEVIEMIGTGRLDVKQVITKKIELDDIVEEGFNQLINDKKQAKILVRPISD</sequence>
<gene>
    <name evidence="9" type="ORF">EKG35_15345</name>
</gene>
<reference evidence="9 10" key="1">
    <citation type="submission" date="2018-12" db="EMBL/GenBank/DDBJ databases">
        <authorList>
            <person name="Yu L."/>
        </authorList>
    </citation>
    <scope>NUCLEOTIDE SEQUENCE [LARGE SCALE GENOMIC DNA]</scope>
    <source>
        <strain evidence="9 10">S5H2222</strain>
    </source>
</reference>
<dbReference type="Pfam" id="PF08240">
    <property type="entry name" value="ADH_N"/>
    <property type="match status" value="1"/>
</dbReference>
<comment type="caution">
    <text evidence="9">The sequence shown here is derived from an EMBL/GenBank/DDBJ whole genome shotgun (WGS) entry which is preliminary data.</text>
</comment>
<dbReference type="CDD" id="cd08233">
    <property type="entry name" value="butanediol_DH_like"/>
    <property type="match status" value="1"/>
</dbReference>
<dbReference type="RefSeq" id="WP_126295423.1">
    <property type="nucleotide sequence ID" value="NZ_CP155468.1"/>
</dbReference>
<dbReference type="Gene3D" id="3.40.50.720">
    <property type="entry name" value="NAD(P)-binding Rossmann-like Domain"/>
    <property type="match status" value="1"/>
</dbReference>
<evidence type="ECO:0000256" key="4">
    <source>
        <dbReference type="ARBA" id="ARBA00022833"/>
    </source>
</evidence>
<name>A0A431UKA7_9BACI</name>
<dbReference type="Gene3D" id="3.90.180.10">
    <property type="entry name" value="Medium-chain alcohol dehydrogenases, catalytic domain"/>
    <property type="match status" value="1"/>
</dbReference>
<dbReference type="PANTHER" id="PTHR43161:SF23">
    <property type="entry name" value="(R,R)-BUTANEDIOL DEHYDROGENASE-RELATED"/>
    <property type="match status" value="1"/>
</dbReference>
<feature type="domain" description="Enoyl reductase (ER)" evidence="8">
    <location>
        <begin position="7"/>
        <end position="342"/>
    </location>
</feature>
<dbReference type="InterPro" id="IPR011032">
    <property type="entry name" value="GroES-like_sf"/>
</dbReference>
<evidence type="ECO:0000256" key="1">
    <source>
        <dbReference type="ARBA" id="ARBA00001947"/>
    </source>
</evidence>
<evidence type="ECO:0000256" key="6">
    <source>
        <dbReference type="ARBA" id="ARBA00023027"/>
    </source>
</evidence>
<comment type="cofactor">
    <cofactor evidence="1 7">
        <name>Zn(2+)</name>
        <dbReference type="ChEBI" id="CHEBI:29105"/>
    </cofactor>
</comment>
<keyword evidence="6" id="KW-0520">NAD</keyword>
<dbReference type="GO" id="GO:0005737">
    <property type="term" value="C:cytoplasm"/>
    <property type="evidence" value="ECO:0007669"/>
    <property type="project" value="TreeGrafter"/>
</dbReference>
<dbReference type="SMART" id="SM00829">
    <property type="entry name" value="PKS_ER"/>
    <property type="match status" value="1"/>
</dbReference>
<dbReference type="OrthoDB" id="9770238at2"/>
<evidence type="ECO:0000256" key="2">
    <source>
        <dbReference type="ARBA" id="ARBA00008072"/>
    </source>
</evidence>
<dbReference type="SUPFAM" id="SSF51735">
    <property type="entry name" value="NAD(P)-binding Rossmann-fold domains"/>
    <property type="match status" value="1"/>
</dbReference>
<comment type="similarity">
    <text evidence="2 7">Belongs to the zinc-containing alcohol dehydrogenase family.</text>
</comment>
<dbReference type="FunFam" id="3.40.50.720:FF:000068">
    <property type="entry name" value="Sorbitol dehydrogenase"/>
    <property type="match status" value="1"/>
</dbReference>
<dbReference type="Proteomes" id="UP000276349">
    <property type="component" value="Unassembled WGS sequence"/>
</dbReference>
<dbReference type="InterPro" id="IPR020843">
    <property type="entry name" value="ER"/>
</dbReference>
<dbReference type="GO" id="GO:0034079">
    <property type="term" value="P:butanediol biosynthetic process"/>
    <property type="evidence" value="ECO:0007669"/>
    <property type="project" value="TreeGrafter"/>
</dbReference>
<evidence type="ECO:0000256" key="7">
    <source>
        <dbReference type="RuleBase" id="RU361277"/>
    </source>
</evidence>
<keyword evidence="5" id="KW-0560">Oxidoreductase</keyword>
<dbReference type="PANTHER" id="PTHR43161">
    <property type="entry name" value="SORBITOL DEHYDROGENASE"/>
    <property type="match status" value="1"/>
</dbReference>